<keyword evidence="2" id="KW-1185">Reference proteome</keyword>
<name>A0AAD4MUK1_9BILA</name>
<dbReference type="EMBL" id="JAKKPZ010000070">
    <property type="protein sequence ID" value="KAI1704236.1"/>
    <property type="molecule type" value="Genomic_DNA"/>
</dbReference>
<dbReference type="Proteomes" id="UP001201812">
    <property type="component" value="Unassembled WGS sequence"/>
</dbReference>
<comment type="caution">
    <text evidence="1">The sequence shown here is derived from an EMBL/GenBank/DDBJ whole genome shotgun (WGS) entry which is preliminary data.</text>
</comment>
<accession>A0AAD4MUK1</accession>
<evidence type="ECO:0000313" key="2">
    <source>
        <dbReference type="Proteomes" id="UP001201812"/>
    </source>
</evidence>
<gene>
    <name evidence="1" type="ORF">DdX_14354</name>
</gene>
<dbReference type="AlphaFoldDB" id="A0AAD4MUK1"/>
<organism evidence="1 2">
    <name type="scientific">Ditylenchus destructor</name>
    <dbReference type="NCBI Taxonomy" id="166010"/>
    <lineage>
        <taxon>Eukaryota</taxon>
        <taxon>Metazoa</taxon>
        <taxon>Ecdysozoa</taxon>
        <taxon>Nematoda</taxon>
        <taxon>Chromadorea</taxon>
        <taxon>Rhabditida</taxon>
        <taxon>Tylenchina</taxon>
        <taxon>Tylenchomorpha</taxon>
        <taxon>Sphaerularioidea</taxon>
        <taxon>Anguinidae</taxon>
        <taxon>Anguininae</taxon>
        <taxon>Ditylenchus</taxon>
    </lineage>
</organism>
<sequence length="147" mass="16228">MGSPPDCSFVWAPQETQQLSHISSQDNPSWNFHPEAALESANFAQNQREVVRWSEKEESIRQKHSLYNFEPLQPKASEFAPKKHCRWEEPRAFASGIAPGAAGRGKPVLILIAAGDITAPSSRSIASDHSQLQGAADIDKQSFAREC</sequence>
<proteinExistence type="predicted"/>
<reference evidence="1" key="1">
    <citation type="submission" date="2022-01" db="EMBL/GenBank/DDBJ databases">
        <title>Genome Sequence Resource for Two Populations of Ditylenchus destructor, the Migratory Endoparasitic Phytonematode.</title>
        <authorList>
            <person name="Zhang H."/>
            <person name="Lin R."/>
            <person name="Xie B."/>
        </authorList>
    </citation>
    <scope>NUCLEOTIDE SEQUENCE</scope>
    <source>
        <strain evidence="1">BazhouSP</strain>
    </source>
</reference>
<evidence type="ECO:0000313" key="1">
    <source>
        <dbReference type="EMBL" id="KAI1704236.1"/>
    </source>
</evidence>
<protein>
    <submittedName>
        <fullName evidence="1">Uncharacterized protein</fullName>
    </submittedName>
</protein>